<dbReference type="Proteomes" id="UP000012040">
    <property type="component" value="Chromosome"/>
</dbReference>
<dbReference type="STRING" id="1184267.A11Q_864"/>
<gene>
    <name evidence="2" type="ORF">A11Q_864</name>
</gene>
<proteinExistence type="predicted"/>
<feature type="chain" id="PRO_5004059998" evidence="1">
    <location>
        <begin position="21"/>
        <end position="165"/>
    </location>
</feature>
<dbReference type="KEGG" id="bex:A11Q_864"/>
<dbReference type="PATRIC" id="fig|1184267.3.peg.875"/>
<protein>
    <submittedName>
        <fullName evidence="2">Uncharacterized protein</fullName>
    </submittedName>
</protein>
<dbReference type="EMBL" id="CP003537">
    <property type="protein sequence ID" value="AGH95082.1"/>
    <property type="molecule type" value="Genomic_DNA"/>
</dbReference>
<dbReference type="RefSeq" id="WP_015469572.1">
    <property type="nucleotide sequence ID" value="NC_020813.1"/>
</dbReference>
<feature type="signal peptide" evidence="1">
    <location>
        <begin position="1"/>
        <end position="20"/>
    </location>
</feature>
<dbReference type="HOGENOM" id="CLU_1607634_0_0_7"/>
<reference evidence="2 3" key="1">
    <citation type="journal article" date="2013" name="ISME J.">
        <title>By their genes ye shall know them: genomic signatures of predatory bacteria.</title>
        <authorList>
            <person name="Pasternak Z."/>
            <person name="Pietrokovski S."/>
            <person name="Rotem O."/>
            <person name="Gophna U."/>
            <person name="Lurie-Weinberger M.N."/>
            <person name="Jurkevitch E."/>
        </authorList>
    </citation>
    <scope>NUCLEOTIDE SEQUENCE [LARGE SCALE GENOMIC DNA]</scope>
    <source>
        <strain evidence="2 3">JSS</strain>
    </source>
</reference>
<evidence type="ECO:0000256" key="1">
    <source>
        <dbReference type="SAM" id="SignalP"/>
    </source>
</evidence>
<keyword evidence="1" id="KW-0732">Signal</keyword>
<sequence>MKTQFFLAALLAGQLAFAQAQTQTPEPNSVVASSEVSWEVDPTAWDSFDLSQIPNNRGDVVFVQAPQNSRLNLSLPEEFVPVTFGENAAPEEEVIENPNLFRFSNNQDGLQGAIRSLRNNVNSGLGFSGYRIRIRRMERFEDVSRFAPGIKKPSRPYMVEFVKKF</sequence>
<dbReference type="AlphaFoldDB" id="M4V6T7"/>
<accession>M4V6T7</accession>
<keyword evidence="3" id="KW-1185">Reference proteome</keyword>
<evidence type="ECO:0000313" key="3">
    <source>
        <dbReference type="Proteomes" id="UP000012040"/>
    </source>
</evidence>
<evidence type="ECO:0000313" key="2">
    <source>
        <dbReference type="EMBL" id="AGH95082.1"/>
    </source>
</evidence>
<name>M4V6T7_9BACT</name>
<organism evidence="2 3">
    <name type="scientific">Pseudobdellovibrio exovorus JSS</name>
    <dbReference type="NCBI Taxonomy" id="1184267"/>
    <lineage>
        <taxon>Bacteria</taxon>
        <taxon>Pseudomonadati</taxon>
        <taxon>Bdellovibrionota</taxon>
        <taxon>Bdellovibrionia</taxon>
        <taxon>Bdellovibrionales</taxon>
        <taxon>Pseudobdellovibrionaceae</taxon>
        <taxon>Pseudobdellovibrio</taxon>
    </lineage>
</organism>